<dbReference type="OrthoDB" id="2157616at2"/>
<keyword evidence="6" id="KW-1185">Reference proteome</keyword>
<evidence type="ECO:0000256" key="2">
    <source>
        <dbReference type="ARBA" id="ARBA00023136"/>
    </source>
</evidence>
<name>A0A660E907_9LACO</name>
<dbReference type="Proteomes" id="UP000289996">
    <property type="component" value="Unassembled WGS sequence"/>
</dbReference>
<dbReference type="SUPFAM" id="SSF56601">
    <property type="entry name" value="beta-lactamase/transpeptidase-like"/>
    <property type="match status" value="1"/>
</dbReference>
<dbReference type="GO" id="GO:0016020">
    <property type="term" value="C:membrane"/>
    <property type="evidence" value="ECO:0007669"/>
    <property type="project" value="UniProtKB-SubCell"/>
</dbReference>
<evidence type="ECO:0000259" key="4">
    <source>
        <dbReference type="Pfam" id="PF13457"/>
    </source>
</evidence>
<protein>
    <submittedName>
        <fullName evidence="5">Uncharacterized protein</fullName>
    </submittedName>
</protein>
<evidence type="ECO:0000256" key="1">
    <source>
        <dbReference type="ARBA" id="ARBA00004370"/>
    </source>
</evidence>
<keyword evidence="2" id="KW-0472">Membrane</keyword>
<dbReference type="RefSeq" id="WP_130852181.1">
    <property type="nucleotide sequence ID" value="NZ_UYIG01000141.1"/>
</dbReference>
<dbReference type="InterPro" id="IPR012338">
    <property type="entry name" value="Beta-lactam/transpept-like"/>
</dbReference>
<dbReference type="PANTHER" id="PTHR46825">
    <property type="entry name" value="D-ALANYL-D-ALANINE-CARBOXYPEPTIDASE/ENDOPEPTIDASE AMPH"/>
    <property type="match status" value="1"/>
</dbReference>
<evidence type="ECO:0000313" key="6">
    <source>
        <dbReference type="Proteomes" id="UP000289996"/>
    </source>
</evidence>
<feature type="domain" description="GW" evidence="4">
    <location>
        <begin position="122"/>
        <end position="193"/>
    </location>
</feature>
<organism evidence="5 6">
    <name type="scientific">Lactiplantibacillus mudanjiangensis</name>
    <dbReference type="NCBI Taxonomy" id="1296538"/>
    <lineage>
        <taxon>Bacteria</taxon>
        <taxon>Bacillati</taxon>
        <taxon>Bacillota</taxon>
        <taxon>Bacilli</taxon>
        <taxon>Lactobacillales</taxon>
        <taxon>Lactobacillaceae</taxon>
        <taxon>Lactiplantibacillus</taxon>
    </lineage>
</organism>
<comment type="subcellular location">
    <subcellularLocation>
        <location evidence="1">Membrane</location>
    </subcellularLocation>
</comment>
<evidence type="ECO:0000259" key="3">
    <source>
        <dbReference type="Pfam" id="PF00144"/>
    </source>
</evidence>
<sequence>MSYKRVGLLIGIGALSTMLVGFTNGEANNQSSYVKLNLQHGKVAVYSGRSKVGKHVKRLSLSGSKVYQTTKSMVKNNTQYVKVQMINQKKIGWIKQTAVKKLVHVTNTGQLTVLNTKKASGYLKLKGKNRKVYIDVQGPQGTVDQMTYRHVKAKTLTKSAYQVVQIDQTDFGKYYRLQKNYHDYGWVKATAFKFKTTETRIKSNISTAQLQQINKMINDNHIKGTLLITNNGIAGAQTYSYGYANFQTKTPNTADTVYPIASLQKAMTGVMIEQLIQAKKLSMQDKLSKFYPQVKYANQITIRQLLNHTSGIQMGEPVPSKSLNENEAVQWTLQHLTSTNHYSWNYTNANYTLLAGIISKVTKKSYQSNLQTRIIHPLGMKHAYNWNQLPKAHNLMSYQYMNDDYSNAKSLSINLLSSELGAGNLSMSVGDYEKFVSALQNNHLLSVSGKDELTNRNMGFEIGYGGGYYYNDDELHANGNDNRVSAFCYSSFDSQVSVVFFSNQGNYNDVKTATIQIKKMLNSSKLI</sequence>
<feature type="domain" description="GW" evidence="4">
    <location>
        <begin position="45"/>
        <end position="100"/>
    </location>
</feature>
<evidence type="ECO:0000313" key="5">
    <source>
        <dbReference type="EMBL" id="VDG29611.1"/>
    </source>
</evidence>
<dbReference type="InterPro" id="IPR050491">
    <property type="entry name" value="AmpC-like"/>
</dbReference>
<dbReference type="AlphaFoldDB" id="A0A660E907"/>
<proteinExistence type="predicted"/>
<dbReference type="Gene3D" id="3.40.710.10">
    <property type="entry name" value="DD-peptidase/beta-lactamase superfamily"/>
    <property type="match status" value="1"/>
</dbReference>
<dbReference type="EMBL" id="UYIG01000141">
    <property type="protein sequence ID" value="VDG29611.1"/>
    <property type="molecule type" value="Genomic_DNA"/>
</dbReference>
<dbReference type="InterPro" id="IPR025987">
    <property type="entry name" value="GW_dom"/>
</dbReference>
<reference evidence="5 6" key="1">
    <citation type="submission" date="2018-11" db="EMBL/GenBank/DDBJ databases">
        <authorList>
            <person name="Wuyts S."/>
        </authorList>
    </citation>
    <scope>NUCLEOTIDE SEQUENCE [LARGE SCALE GENOMIC DNA]</scope>
    <source>
        <strain evidence="5">Lactobacillus mudanjiangensis AMBF249</strain>
    </source>
</reference>
<accession>A0A660E907</accession>
<gene>
    <name evidence="5" type="ORF">MUDAN_MDHGFNIF_01172</name>
</gene>
<dbReference type="InterPro" id="IPR001466">
    <property type="entry name" value="Beta-lactam-related"/>
</dbReference>
<dbReference type="Pfam" id="PF00144">
    <property type="entry name" value="Beta-lactamase"/>
    <property type="match status" value="1"/>
</dbReference>
<dbReference type="PANTHER" id="PTHR46825:SF11">
    <property type="entry name" value="PENICILLIN-BINDING PROTEIN 4"/>
    <property type="match status" value="1"/>
</dbReference>
<feature type="domain" description="Beta-lactamase-related" evidence="3">
    <location>
        <begin position="239"/>
        <end position="508"/>
    </location>
</feature>
<dbReference type="Pfam" id="PF13457">
    <property type="entry name" value="GW"/>
    <property type="match status" value="2"/>
</dbReference>